<feature type="compositionally biased region" description="Basic and acidic residues" evidence="1">
    <location>
        <begin position="1"/>
        <end position="13"/>
    </location>
</feature>
<comment type="caution">
    <text evidence="2">The sequence shown here is derived from an EMBL/GenBank/DDBJ whole genome shotgun (WGS) entry which is preliminary data.</text>
</comment>
<protein>
    <submittedName>
        <fullName evidence="2">Uncharacterized protein</fullName>
    </submittedName>
</protein>
<feature type="region of interest" description="Disordered" evidence="1">
    <location>
        <begin position="1"/>
        <end position="25"/>
    </location>
</feature>
<evidence type="ECO:0000256" key="1">
    <source>
        <dbReference type="SAM" id="MobiDB-lite"/>
    </source>
</evidence>
<dbReference type="EMBL" id="CAAALY010006140">
    <property type="protein sequence ID" value="VEL09355.1"/>
    <property type="molecule type" value="Genomic_DNA"/>
</dbReference>
<gene>
    <name evidence="2" type="ORF">PXEA_LOCUS2795</name>
</gene>
<evidence type="ECO:0000313" key="3">
    <source>
        <dbReference type="Proteomes" id="UP000784294"/>
    </source>
</evidence>
<sequence>MGEKVSNNRREIIRPAQTAEQRMRPASIGQAEWQAMQLSSSACNGQNCFLCQTTLSLCILEDPEFCGSDATGSRLAPARLHLLRRPQLRPVLVSLQPHSTLEHPPSARSNKSICPIAKMAVSRDKLRALGQRGDL</sequence>
<dbReference type="AlphaFoldDB" id="A0A448WDY1"/>
<name>A0A448WDY1_9PLAT</name>
<evidence type="ECO:0000313" key="2">
    <source>
        <dbReference type="EMBL" id="VEL09355.1"/>
    </source>
</evidence>
<accession>A0A448WDY1</accession>
<dbReference type="Proteomes" id="UP000784294">
    <property type="component" value="Unassembled WGS sequence"/>
</dbReference>
<proteinExistence type="predicted"/>
<keyword evidence="3" id="KW-1185">Reference proteome</keyword>
<organism evidence="2 3">
    <name type="scientific">Protopolystoma xenopodis</name>
    <dbReference type="NCBI Taxonomy" id="117903"/>
    <lineage>
        <taxon>Eukaryota</taxon>
        <taxon>Metazoa</taxon>
        <taxon>Spiralia</taxon>
        <taxon>Lophotrochozoa</taxon>
        <taxon>Platyhelminthes</taxon>
        <taxon>Monogenea</taxon>
        <taxon>Polyopisthocotylea</taxon>
        <taxon>Polystomatidea</taxon>
        <taxon>Polystomatidae</taxon>
        <taxon>Protopolystoma</taxon>
    </lineage>
</organism>
<reference evidence="2" key="1">
    <citation type="submission" date="2018-11" db="EMBL/GenBank/DDBJ databases">
        <authorList>
            <consortium name="Pathogen Informatics"/>
        </authorList>
    </citation>
    <scope>NUCLEOTIDE SEQUENCE</scope>
</reference>